<feature type="transmembrane region" description="Helical" evidence="1">
    <location>
        <begin position="194"/>
        <end position="214"/>
    </location>
</feature>
<keyword evidence="1" id="KW-0472">Membrane</keyword>
<dbReference type="Proteomes" id="UP001549055">
    <property type="component" value="Unassembled WGS sequence"/>
</dbReference>
<evidence type="ECO:0000256" key="1">
    <source>
        <dbReference type="SAM" id="Phobius"/>
    </source>
</evidence>
<feature type="transmembrane region" description="Helical" evidence="1">
    <location>
        <begin position="131"/>
        <end position="150"/>
    </location>
</feature>
<reference evidence="2 3" key="1">
    <citation type="submission" date="2024-06" db="EMBL/GenBank/DDBJ databases">
        <title>Genomic Encyclopedia of Type Strains, Phase IV (KMG-IV): sequencing the most valuable type-strain genomes for metagenomic binning, comparative biology and taxonomic classification.</title>
        <authorList>
            <person name="Goeker M."/>
        </authorList>
    </citation>
    <scope>NUCLEOTIDE SEQUENCE [LARGE SCALE GENOMIC DNA]</scope>
    <source>
        <strain evidence="2 3">DSM 15349</strain>
    </source>
</reference>
<evidence type="ECO:0008006" key="4">
    <source>
        <dbReference type="Google" id="ProtNLM"/>
    </source>
</evidence>
<name>A0ABV2JKP8_9STRE</name>
<gene>
    <name evidence="2" type="ORF">ABID27_001120</name>
</gene>
<feature type="transmembrane region" description="Helical" evidence="1">
    <location>
        <begin position="76"/>
        <end position="102"/>
    </location>
</feature>
<evidence type="ECO:0000313" key="2">
    <source>
        <dbReference type="EMBL" id="MET3644496.1"/>
    </source>
</evidence>
<keyword evidence="3" id="KW-1185">Reference proteome</keyword>
<feature type="transmembrane region" description="Helical" evidence="1">
    <location>
        <begin position="323"/>
        <end position="343"/>
    </location>
</feature>
<evidence type="ECO:0000313" key="3">
    <source>
        <dbReference type="Proteomes" id="UP001549055"/>
    </source>
</evidence>
<keyword evidence="1" id="KW-0812">Transmembrane</keyword>
<sequence>MVIFYFIFLLLICLSLVFPSSKIVFGMNSLLLWILFAFNRGGADYIGYRAMFYTFGNEAVHFDFKGDSLWKLLNQIFYQMHFSLEIFLTVILTCAVVSYLLFIKKYSKNPNIVLALSSVYPLVDNIIQKRFFLAMAILIWIVPICLKYRYSYKRLFYSTVFIYLSYLIHSGYAIMLLLLVPIYCIDREFKSRMIGYLTVLSVVLGSVALKFAPLLISSSKLYLYLEDTSLKTNLWKLVVHVAIIFIYTGLVYQSYRPLVKEHPENKEFHQVLMWISSGMLLFIPFVLLNSTFFRFPRLLFLFVFIMISNLFNVKDYKIKLHTFNVLLIMMGIQVAMFAMMYVLTGNAGFNSLVRPLIELNEVLQHVVR</sequence>
<dbReference type="RefSeq" id="WP_354280835.1">
    <property type="nucleotide sequence ID" value="NZ_JBEPMK010000003.1"/>
</dbReference>
<organism evidence="2 3">
    <name type="scientific">Streptococcus gallinaceus</name>
    <dbReference type="NCBI Taxonomy" id="165758"/>
    <lineage>
        <taxon>Bacteria</taxon>
        <taxon>Bacillati</taxon>
        <taxon>Bacillota</taxon>
        <taxon>Bacilli</taxon>
        <taxon>Lactobacillales</taxon>
        <taxon>Streptococcaceae</taxon>
        <taxon>Streptococcus</taxon>
    </lineage>
</organism>
<dbReference type="EMBL" id="JBEPMK010000003">
    <property type="protein sequence ID" value="MET3644496.1"/>
    <property type="molecule type" value="Genomic_DNA"/>
</dbReference>
<dbReference type="Pfam" id="PF14897">
    <property type="entry name" value="EpsG"/>
    <property type="match status" value="1"/>
</dbReference>
<feature type="transmembrane region" description="Helical" evidence="1">
    <location>
        <begin position="294"/>
        <end position="311"/>
    </location>
</feature>
<accession>A0ABV2JKP8</accession>
<proteinExistence type="predicted"/>
<dbReference type="InterPro" id="IPR049458">
    <property type="entry name" value="EpsG-like"/>
</dbReference>
<protein>
    <recommendedName>
        <fullName evidence="4">EpsG family protein</fullName>
    </recommendedName>
</protein>
<keyword evidence="1" id="KW-1133">Transmembrane helix</keyword>
<feature type="transmembrane region" description="Helical" evidence="1">
    <location>
        <begin position="271"/>
        <end position="288"/>
    </location>
</feature>
<comment type="caution">
    <text evidence="2">The sequence shown here is derived from an EMBL/GenBank/DDBJ whole genome shotgun (WGS) entry which is preliminary data.</text>
</comment>
<feature type="transmembrane region" description="Helical" evidence="1">
    <location>
        <begin position="234"/>
        <end position="251"/>
    </location>
</feature>
<feature type="transmembrane region" description="Helical" evidence="1">
    <location>
        <begin position="156"/>
        <end position="182"/>
    </location>
</feature>